<feature type="signal peptide" evidence="2">
    <location>
        <begin position="1"/>
        <end position="19"/>
    </location>
</feature>
<feature type="transmembrane region" description="Helical" evidence="1">
    <location>
        <begin position="536"/>
        <end position="556"/>
    </location>
</feature>
<feature type="transmembrane region" description="Helical" evidence="1">
    <location>
        <begin position="568"/>
        <end position="587"/>
    </location>
</feature>
<evidence type="ECO:0000313" key="5">
    <source>
        <dbReference type="WBParaSite" id="MBELARI_LOCUS10003"/>
    </source>
</evidence>
<feature type="transmembrane region" description="Helical" evidence="1">
    <location>
        <begin position="599"/>
        <end position="621"/>
    </location>
</feature>
<dbReference type="PANTHER" id="PTHR11161:SF55">
    <property type="entry name" value="NOSE RESISTANT-TO-FLUOXETINE PROTEIN N-TERMINAL DOMAIN-CONTAINING PROTEIN"/>
    <property type="match status" value="1"/>
</dbReference>
<dbReference type="WBParaSite" id="MBELARI_LOCUS10003">
    <property type="protein sequence ID" value="MBELARI_LOCUS10003"/>
    <property type="gene ID" value="MBELARI_LOCUS10003"/>
</dbReference>
<accession>A0AAF3E7K7</accession>
<evidence type="ECO:0000259" key="3">
    <source>
        <dbReference type="Pfam" id="PF01757"/>
    </source>
</evidence>
<dbReference type="PANTHER" id="PTHR11161">
    <property type="entry name" value="O-ACYLTRANSFERASE"/>
    <property type="match status" value="1"/>
</dbReference>
<feature type="transmembrane region" description="Helical" evidence="1">
    <location>
        <begin position="458"/>
        <end position="481"/>
    </location>
</feature>
<dbReference type="AlphaFoldDB" id="A0AAF3E7K7"/>
<organism evidence="4 5">
    <name type="scientific">Mesorhabditis belari</name>
    <dbReference type="NCBI Taxonomy" id="2138241"/>
    <lineage>
        <taxon>Eukaryota</taxon>
        <taxon>Metazoa</taxon>
        <taxon>Ecdysozoa</taxon>
        <taxon>Nematoda</taxon>
        <taxon>Chromadorea</taxon>
        <taxon>Rhabditida</taxon>
        <taxon>Rhabditina</taxon>
        <taxon>Rhabditomorpha</taxon>
        <taxon>Rhabditoidea</taxon>
        <taxon>Rhabditidae</taxon>
        <taxon>Mesorhabditinae</taxon>
        <taxon>Mesorhabditis</taxon>
    </lineage>
</organism>
<keyword evidence="1" id="KW-0472">Membrane</keyword>
<dbReference type="Pfam" id="PF01757">
    <property type="entry name" value="Acyl_transf_3"/>
    <property type="match status" value="1"/>
</dbReference>
<keyword evidence="4" id="KW-1185">Reference proteome</keyword>
<keyword evidence="1" id="KW-1133">Transmembrane helix</keyword>
<dbReference type="InterPro" id="IPR052728">
    <property type="entry name" value="O2_lipid_transport_reg"/>
</dbReference>
<evidence type="ECO:0000313" key="4">
    <source>
        <dbReference type="Proteomes" id="UP000887575"/>
    </source>
</evidence>
<feature type="domain" description="Acyltransferase 3" evidence="3">
    <location>
        <begin position="230"/>
        <end position="618"/>
    </location>
</feature>
<dbReference type="Proteomes" id="UP000887575">
    <property type="component" value="Unassembled WGS sequence"/>
</dbReference>
<protein>
    <recommendedName>
        <fullName evidence="3">Acyltransferase 3 domain-containing protein</fullName>
    </recommendedName>
</protein>
<evidence type="ECO:0000256" key="1">
    <source>
        <dbReference type="SAM" id="Phobius"/>
    </source>
</evidence>
<name>A0AAF3E7K7_9BILA</name>
<proteinExistence type="predicted"/>
<feature type="transmembrane region" description="Helical" evidence="1">
    <location>
        <begin position="275"/>
        <end position="295"/>
    </location>
</feature>
<feature type="chain" id="PRO_5042162827" description="Acyltransferase 3 domain-containing protein" evidence="2">
    <location>
        <begin position="20"/>
        <end position="692"/>
    </location>
</feature>
<feature type="transmembrane region" description="Helical" evidence="1">
    <location>
        <begin position="315"/>
        <end position="338"/>
    </location>
</feature>
<sequence length="692" mass="79440">MAINRIAFFTGILTICVTGQQLFDAFPKPPKNFWARNGLEINDQIPQSIRSFEMKDWLFRVIKRIGATNWANAACMEDMADLEESYARILEAFVEKNVTMNDFDKQVTLSVIDSNGVYSGGFLRGRKVYQGRFDECRQIEYRDPSRSHTWEGDIFRFYFGKEDGDICATGTIVAAFDQCLPKSCKVPELRKLHENEMLWYRLFMAFSLSTNVKGIMNVKGASKSGQIGPLHCMRFLSMVWIIMGHTNENLISFASNVLDIVDDAKAAPFYVLSNSFFSVDTFFFIGGVLLSYIWFKEFKKDRNSVMSSKGWMMFYVHRILRLSPPYYFAFFFWGYVFLPNLPDAPNRLFFGGSEEDSCREFWWPAMLYIQNLVHSHHQCYGVSWYLAADMQMYVFSPILLVALAMNVYLGLGVAGAILFLSTGGNIATIYRYRYPATVDIFDAPDPKMKESDYDNYMFLMYTAAWIRCQIYVMGILVGYFLQMKKTLKINKYLNLGLLIFSMAFMLFDVMILHVSPHDKVMPIFWRAIYSAFSKPLWGLCLTWIVVSCYYGYGGIVNSFMSWPGWTPLGRLTYSAYLIHLIVVYYLLTIHPSEIIWGAYADIFSSFVIPSIVITYVLAIFWSSCFEVAMGKVEVILVGGRQRARSVVEKKDEIKGNGVPEKAHQIENGHTNGYMVTPMKVTPISSSKDEAWS</sequence>
<keyword evidence="1" id="KW-0812">Transmembrane</keyword>
<feature type="transmembrane region" description="Helical" evidence="1">
    <location>
        <begin position="394"/>
        <end position="421"/>
    </location>
</feature>
<keyword evidence="2" id="KW-0732">Signal</keyword>
<feature type="transmembrane region" description="Helical" evidence="1">
    <location>
        <begin position="493"/>
        <end position="515"/>
    </location>
</feature>
<dbReference type="GO" id="GO:0016747">
    <property type="term" value="F:acyltransferase activity, transferring groups other than amino-acyl groups"/>
    <property type="evidence" value="ECO:0007669"/>
    <property type="project" value="InterPro"/>
</dbReference>
<reference evidence="5" key="1">
    <citation type="submission" date="2024-02" db="UniProtKB">
        <authorList>
            <consortium name="WormBaseParasite"/>
        </authorList>
    </citation>
    <scope>IDENTIFICATION</scope>
</reference>
<evidence type="ECO:0000256" key="2">
    <source>
        <dbReference type="SAM" id="SignalP"/>
    </source>
</evidence>
<dbReference type="InterPro" id="IPR002656">
    <property type="entry name" value="Acyl_transf_3_dom"/>
</dbReference>